<organism evidence="1 2">
    <name type="scientific">Hymenoscyphus fraxineus</name>
    <dbReference type="NCBI Taxonomy" id="746836"/>
    <lineage>
        <taxon>Eukaryota</taxon>
        <taxon>Fungi</taxon>
        <taxon>Dikarya</taxon>
        <taxon>Ascomycota</taxon>
        <taxon>Pezizomycotina</taxon>
        <taxon>Leotiomycetes</taxon>
        <taxon>Helotiales</taxon>
        <taxon>Helotiaceae</taxon>
        <taxon>Hymenoscyphus</taxon>
    </lineage>
</organism>
<sequence length="91" mass="10623">MANSVRATFIFHVHVGGGQSFLKPYRRRTRTYHSPNPLTNSTFDQYMKEIPDPSTYPVTPGPQLESQRRTLAIAEWEMCWLALREEEVLRL</sequence>
<protein>
    <submittedName>
        <fullName evidence="1">Uncharacterized protein</fullName>
    </submittedName>
</protein>
<name>A0A9N9L543_9HELO</name>
<reference evidence="1" key="1">
    <citation type="submission" date="2021-07" db="EMBL/GenBank/DDBJ databases">
        <authorList>
            <person name="Durling M."/>
        </authorList>
    </citation>
    <scope>NUCLEOTIDE SEQUENCE</scope>
</reference>
<keyword evidence="2" id="KW-1185">Reference proteome</keyword>
<dbReference type="AlphaFoldDB" id="A0A9N9L543"/>
<evidence type="ECO:0000313" key="1">
    <source>
        <dbReference type="EMBL" id="CAG8959654.1"/>
    </source>
</evidence>
<dbReference type="Proteomes" id="UP000696280">
    <property type="component" value="Unassembled WGS sequence"/>
</dbReference>
<gene>
    <name evidence="1" type="ORF">HYFRA_00001557</name>
</gene>
<proteinExistence type="predicted"/>
<accession>A0A9N9L543</accession>
<evidence type="ECO:0000313" key="2">
    <source>
        <dbReference type="Proteomes" id="UP000696280"/>
    </source>
</evidence>
<dbReference type="EMBL" id="CAJVRL010000092">
    <property type="protein sequence ID" value="CAG8959654.1"/>
    <property type="molecule type" value="Genomic_DNA"/>
</dbReference>
<comment type="caution">
    <text evidence="1">The sequence shown here is derived from an EMBL/GenBank/DDBJ whole genome shotgun (WGS) entry which is preliminary data.</text>
</comment>